<evidence type="ECO:0000256" key="1">
    <source>
        <dbReference type="SAM" id="SignalP"/>
    </source>
</evidence>
<organism evidence="2 3">
    <name type="scientific">Pseudaeromonas sharmana</name>
    <dbReference type="NCBI Taxonomy" id="328412"/>
    <lineage>
        <taxon>Bacteria</taxon>
        <taxon>Pseudomonadati</taxon>
        <taxon>Pseudomonadota</taxon>
        <taxon>Gammaproteobacteria</taxon>
        <taxon>Aeromonadales</taxon>
        <taxon>Aeromonadaceae</taxon>
        <taxon>Pseudaeromonas</taxon>
    </lineage>
</organism>
<keyword evidence="3" id="KW-1185">Reference proteome</keyword>
<proteinExistence type="predicted"/>
<feature type="signal peptide" evidence="1">
    <location>
        <begin position="1"/>
        <end position="21"/>
    </location>
</feature>
<dbReference type="RefSeq" id="WP_377151927.1">
    <property type="nucleotide sequence ID" value="NZ_JBHSAF010000007.1"/>
</dbReference>
<name>A0ABV8CNG7_9GAMM</name>
<reference evidence="3" key="1">
    <citation type="journal article" date="2019" name="Int. J. Syst. Evol. Microbiol.">
        <title>The Global Catalogue of Microorganisms (GCM) 10K type strain sequencing project: providing services to taxonomists for standard genome sequencing and annotation.</title>
        <authorList>
            <consortium name="The Broad Institute Genomics Platform"/>
            <consortium name="The Broad Institute Genome Sequencing Center for Infectious Disease"/>
            <person name="Wu L."/>
            <person name="Ma J."/>
        </authorList>
    </citation>
    <scope>NUCLEOTIDE SEQUENCE [LARGE SCALE GENOMIC DNA]</scope>
    <source>
        <strain evidence="3">CCUG 54939</strain>
    </source>
</reference>
<accession>A0ABV8CNG7</accession>
<feature type="chain" id="PRO_5045377115" description="Lipoprotein" evidence="1">
    <location>
        <begin position="22"/>
        <end position="146"/>
    </location>
</feature>
<dbReference type="Proteomes" id="UP001595692">
    <property type="component" value="Unassembled WGS sequence"/>
</dbReference>
<protein>
    <recommendedName>
        <fullName evidence="4">Lipoprotein</fullName>
    </recommendedName>
</protein>
<evidence type="ECO:0000313" key="2">
    <source>
        <dbReference type="EMBL" id="MFC3913550.1"/>
    </source>
</evidence>
<dbReference type="PROSITE" id="PS51257">
    <property type="entry name" value="PROKAR_LIPOPROTEIN"/>
    <property type="match status" value="1"/>
</dbReference>
<gene>
    <name evidence="2" type="ORF">ACFOSS_08735</name>
</gene>
<evidence type="ECO:0000313" key="3">
    <source>
        <dbReference type="Proteomes" id="UP001595692"/>
    </source>
</evidence>
<dbReference type="EMBL" id="JBHSAF010000007">
    <property type="protein sequence ID" value="MFC3913550.1"/>
    <property type="molecule type" value="Genomic_DNA"/>
</dbReference>
<comment type="caution">
    <text evidence="2">The sequence shown here is derived from an EMBL/GenBank/DDBJ whole genome shotgun (WGS) entry which is preliminary data.</text>
</comment>
<evidence type="ECO:0008006" key="4">
    <source>
        <dbReference type="Google" id="ProtNLM"/>
    </source>
</evidence>
<keyword evidence="1" id="KW-0732">Signal</keyword>
<sequence>MLSQFKTPLLLLSSLALCACSAVTQLSSTQSDATITIKEGKHSGNPRSETLKTTSFGNYEFKVEQPQGKVLYGVLPLKFNGGYLAADILFFAPAAFFNLREVYPYYEFDTEKGVVRYKNKPQDSWLEYAPLAAESERAKAYFNAKP</sequence>